<name>A0A4U5JA74_9EURY</name>
<evidence type="ECO:0000313" key="1">
    <source>
        <dbReference type="EMBL" id="TKR26050.1"/>
    </source>
</evidence>
<gene>
    <name evidence="1" type="ORF">DM868_06030</name>
</gene>
<comment type="caution">
    <text evidence="1">The sequence shown here is derived from an EMBL/GenBank/DDBJ whole genome shotgun (WGS) entry which is preliminary data.</text>
</comment>
<dbReference type="OrthoDB" id="211869at2157"/>
<dbReference type="Pfam" id="PF19100">
    <property type="entry name" value="DUF5787"/>
    <property type="match status" value="1"/>
</dbReference>
<dbReference type="InterPro" id="IPR043901">
    <property type="entry name" value="DUF5787"/>
</dbReference>
<reference evidence="1 2" key="1">
    <citation type="submission" date="2019-04" db="EMBL/GenBank/DDBJ databases">
        <title>Natronomonas sp. F20-122 a newhaloarchaeon isolated from a saline saltern of Isla Bacuta, Huelva, Spain.</title>
        <authorList>
            <person name="Duran-Viseras A."/>
            <person name="Sanchez-Porro C."/>
            <person name="Ventosa A."/>
        </authorList>
    </citation>
    <scope>NUCLEOTIDE SEQUENCE [LARGE SCALE GENOMIC DNA]</scope>
    <source>
        <strain evidence="1 2">F20-122</strain>
    </source>
</reference>
<dbReference type="Proteomes" id="UP000308037">
    <property type="component" value="Unassembled WGS sequence"/>
</dbReference>
<protein>
    <submittedName>
        <fullName evidence="1">Uncharacterized protein</fullName>
    </submittedName>
</protein>
<accession>A0A4U5JA74</accession>
<proteinExistence type="predicted"/>
<sequence length="322" mass="35721">MREFPFELAVCAALEAESDGIVARQLGTHSRIVDVVEVQPGPEFDRRTAITAETIPGLAIESDVGVGRARRPKNAIDAHPDRASTIADRAVEIGFFQEERRKRRRYVRQTTAYPEWIGGLRAFENKPDLGRPGDLELQLRKDVSLSLFDEVVLVTASYVTGAHLNRIPEPVGVWRFDPDDGTFEVVREPCRLAASEPGIAVIDESPTRVDVEPVDAERKARLRIRVAERAYGKGWRPRKLPECANANARGPAFGDDDALPYCAWKDRFVDPARECGAECDGHEGAEPPNVDIAAERERHGPWVADPAGVARRQVGLDQFRDG</sequence>
<organism evidence="1 2">
    <name type="scientific">Natronomonas salsuginis</name>
    <dbReference type="NCBI Taxonomy" id="2217661"/>
    <lineage>
        <taxon>Archaea</taxon>
        <taxon>Methanobacteriati</taxon>
        <taxon>Methanobacteriota</taxon>
        <taxon>Stenosarchaea group</taxon>
        <taxon>Halobacteria</taxon>
        <taxon>Halobacteriales</taxon>
        <taxon>Natronomonadaceae</taxon>
        <taxon>Natronomonas</taxon>
    </lineage>
</organism>
<dbReference type="RefSeq" id="WP_137275968.1">
    <property type="nucleotide sequence ID" value="NZ_QKNX01000002.1"/>
</dbReference>
<keyword evidence="2" id="KW-1185">Reference proteome</keyword>
<evidence type="ECO:0000313" key="2">
    <source>
        <dbReference type="Proteomes" id="UP000308037"/>
    </source>
</evidence>
<dbReference type="EMBL" id="QKNX01000002">
    <property type="protein sequence ID" value="TKR26050.1"/>
    <property type="molecule type" value="Genomic_DNA"/>
</dbReference>
<dbReference type="AlphaFoldDB" id="A0A4U5JA74"/>